<evidence type="ECO:0000256" key="4">
    <source>
        <dbReference type="SAM" id="SignalP"/>
    </source>
</evidence>
<dbReference type="RefSeq" id="WP_310032282.1">
    <property type="nucleotide sequence ID" value="NZ_JAVDRL010000007.1"/>
</dbReference>
<gene>
    <name evidence="6" type="ORF">J2800_002738</name>
</gene>
<feature type="chain" id="PRO_5046510460" description="phospholipase C" evidence="4">
    <location>
        <begin position="29"/>
        <end position="595"/>
    </location>
</feature>
<dbReference type="PANTHER" id="PTHR31956:SF1">
    <property type="entry name" value="NON-SPECIFIC PHOSPHOLIPASE C1"/>
    <property type="match status" value="1"/>
</dbReference>
<proteinExistence type="inferred from homology"/>
<dbReference type="EMBL" id="JAVDRL010000007">
    <property type="protein sequence ID" value="MDR6531985.1"/>
    <property type="molecule type" value="Genomic_DNA"/>
</dbReference>
<keyword evidence="7" id="KW-1185">Reference proteome</keyword>
<dbReference type="InterPro" id="IPR017767">
    <property type="entry name" value="PC-PLC"/>
</dbReference>
<evidence type="ECO:0000256" key="1">
    <source>
        <dbReference type="ARBA" id="ARBA00009717"/>
    </source>
</evidence>
<dbReference type="Proteomes" id="UP001262754">
    <property type="component" value="Unassembled WGS sequence"/>
</dbReference>
<dbReference type="InterPro" id="IPR017850">
    <property type="entry name" value="Alkaline_phosphatase_core_sf"/>
</dbReference>
<feature type="domain" description="Bacterial phospholipase C C-terminal" evidence="5">
    <location>
        <begin position="500"/>
        <end position="584"/>
    </location>
</feature>
<dbReference type="Pfam" id="PF05506">
    <property type="entry name" value="PLipase_C_C"/>
    <property type="match status" value="1"/>
</dbReference>
<evidence type="ECO:0000259" key="5">
    <source>
        <dbReference type="Pfam" id="PF05506"/>
    </source>
</evidence>
<keyword evidence="3 6" id="KW-0378">Hydrolase</keyword>
<comment type="similarity">
    <text evidence="1">Belongs to the bacterial phospholipase C family.</text>
</comment>
<dbReference type="InterPro" id="IPR007312">
    <property type="entry name" value="Phosphoesterase"/>
</dbReference>
<evidence type="ECO:0000313" key="6">
    <source>
        <dbReference type="EMBL" id="MDR6531985.1"/>
    </source>
</evidence>
<name>A0ABU1N0L3_9CAUL</name>
<dbReference type="InterPro" id="IPR006311">
    <property type="entry name" value="TAT_signal"/>
</dbReference>
<comment type="caution">
    <text evidence="6">The sequence shown here is derived from an EMBL/GenBank/DDBJ whole genome shotgun (WGS) entry which is preliminary data.</text>
</comment>
<dbReference type="EC" id="3.1.4.3" evidence="2"/>
<evidence type="ECO:0000256" key="2">
    <source>
        <dbReference type="ARBA" id="ARBA00012018"/>
    </source>
</evidence>
<dbReference type="PANTHER" id="PTHR31956">
    <property type="entry name" value="NON-SPECIFIC PHOSPHOLIPASE C4-RELATED"/>
    <property type="match status" value="1"/>
</dbReference>
<dbReference type="Pfam" id="PF04185">
    <property type="entry name" value="Phosphoesterase"/>
    <property type="match status" value="1"/>
</dbReference>
<sequence>MPFTRRRFMKTASGAALGATVASGPARATSPGRGSIQDVEHVVILMQENRSFDHYFGALRGVRGFDDPHPVLKPNGDPVWMQKQLEKDGGETIMPFRLNTGATAAQCLTGLDHSWKGSHDRWKNYDVWMPEKGPMSMGHLTREDIPYYYALADAFTICDAYHASVHGPTGPNRLFLFSGTNGLSVGQVTVSAVTNDGSDDNGCADMAKDDPAFPGYAWTPYAARLEAAGISWKVYQEYDNYSDNPLAYFPMYRNLDRGSVAYQRARAWVAGSTKENVPETTGQHLVDAFAADVAADTLPAVSWIVAPFKLCEHPDAPPAYGETLTARLVAVLGSNPDVWKKTVFILNYDENDGFFDHVPPPIPAIRPDLGASTVDLRGEDYHGEPVGLGFRVPMLIVSPWTRGGWVNSQVFDHTSVLRFLERRFGVAEPNIGPWRRAVCGDLTSAFDFDISEAQRRDTSWLRQLPETGDFRARSDASCRLPKATYAQPPAMPRQEPGVRPARPLPYDLEVQAHWTGDQLTLRFLNRGEAGAVFTVYRDGDGNGPRYYTVEAGKSLSGVWPVARSAETEGFAVHGPAGFYRAFRGGRADAGARPMA</sequence>
<feature type="signal peptide" evidence="4">
    <location>
        <begin position="1"/>
        <end position="28"/>
    </location>
</feature>
<dbReference type="NCBIfam" id="TIGR03396">
    <property type="entry name" value="PC_PLC"/>
    <property type="match status" value="1"/>
</dbReference>
<dbReference type="Gene3D" id="3.40.720.10">
    <property type="entry name" value="Alkaline Phosphatase, subunit A"/>
    <property type="match status" value="1"/>
</dbReference>
<evidence type="ECO:0000313" key="7">
    <source>
        <dbReference type="Proteomes" id="UP001262754"/>
    </source>
</evidence>
<evidence type="ECO:0000256" key="3">
    <source>
        <dbReference type="ARBA" id="ARBA00022801"/>
    </source>
</evidence>
<dbReference type="InterPro" id="IPR008475">
    <property type="entry name" value="PLipase_C_C"/>
</dbReference>
<keyword evidence="4" id="KW-0732">Signal</keyword>
<protein>
    <recommendedName>
        <fullName evidence="2">phospholipase C</fullName>
        <ecNumber evidence="2">3.1.4.3</ecNumber>
    </recommendedName>
</protein>
<dbReference type="GO" id="GO:0034480">
    <property type="term" value="F:phosphatidylcholine phospholipase C activity"/>
    <property type="evidence" value="ECO:0007669"/>
    <property type="project" value="UniProtKB-EC"/>
</dbReference>
<accession>A0ABU1N0L3</accession>
<organism evidence="6 7">
    <name type="scientific">Caulobacter rhizosphaerae</name>
    <dbReference type="NCBI Taxonomy" id="2010972"/>
    <lineage>
        <taxon>Bacteria</taxon>
        <taxon>Pseudomonadati</taxon>
        <taxon>Pseudomonadota</taxon>
        <taxon>Alphaproteobacteria</taxon>
        <taxon>Caulobacterales</taxon>
        <taxon>Caulobacteraceae</taxon>
        <taxon>Caulobacter</taxon>
    </lineage>
</organism>
<reference evidence="6 7" key="1">
    <citation type="submission" date="2023-07" db="EMBL/GenBank/DDBJ databases">
        <title>Sorghum-associated microbial communities from plants grown in Nebraska, USA.</title>
        <authorList>
            <person name="Schachtman D."/>
        </authorList>
    </citation>
    <scope>NUCLEOTIDE SEQUENCE [LARGE SCALE GENOMIC DNA]</scope>
    <source>
        <strain evidence="6 7">DS2154</strain>
    </source>
</reference>
<dbReference type="PROSITE" id="PS51318">
    <property type="entry name" value="TAT"/>
    <property type="match status" value="1"/>
</dbReference>
<dbReference type="CDD" id="cd16014">
    <property type="entry name" value="PLC"/>
    <property type="match status" value="1"/>
</dbReference>